<comment type="caution">
    <text evidence="1">The sequence shown here is derived from an EMBL/GenBank/DDBJ whole genome shotgun (WGS) entry which is preliminary data.</text>
</comment>
<gene>
    <name evidence="1" type="ORF">PPROV_000479800</name>
</gene>
<organism evidence="1 2">
    <name type="scientific">Pycnococcus provasolii</name>
    <dbReference type="NCBI Taxonomy" id="41880"/>
    <lineage>
        <taxon>Eukaryota</taxon>
        <taxon>Viridiplantae</taxon>
        <taxon>Chlorophyta</taxon>
        <taxon>Pseudoscourfieldiophyceae</taxon>
        <taxon>Pseudoscourfieldiales</taxon>
        <taxon>Pycnococcaceae</taxon>
        <taxon>Pycnococcus</taxon>
    </lineage>
</organism>
<keyword evidence="2" id="KW-1185">Reference proteome</keyword>
<proteinExistence type="predicted"/>
<dbReference type="AlphaFoldDB" id="A0A830HKG4"/>
<evidence type="ECO:0000313" key="2">
    <source>
        <dbReference type="Proteomes" id="UP000660262"/>
    </source>
</evidence>
<name>A0A830HKG4_9CHLO</name>
<dbReference type="Proteomes" id="UP000660262">
    <property type="component" value="Unassembled WGS sequence"/>
</dbReference>
<reference evidence="1" key="1">
    <citation type="submission" date="2020-10" db="EMBL/GenBank/DDBJ databases">
        <title>Unveiling of a novel bifunctional photoreceptor, Dualchrome1, isolated from a cosmopolitan green alga.</title>
        <authorList>
            <person name="Suzuki S."/>
            <person name="Kawachi M."/>
        </authorList>
    </citation>
    <scope>NUCLEOTIDE SEQUENCE</scope>
    <source>
        <strain evidence="1">NIES 2893</strain>
    </source>
</reference>
<accession>A0A830HKG4</accession>
<dbReference type="EMBL" id="BNJQ01000011">
    <property type="protein sequence ID" value="GHP06051.1"/>
    <property type="molecule type" value="Genomic_DNA"/>
</dbReference>
<evidence type="ECO:0000313" key="1">
    <source>
        <dbReference type="EMBL" id="GHP06051.1"/>
    </source>
</evidence>
<protein>
    <submittedName>
        <fullName evidence="1">Uncharacterized protein</fullName>
    </submittedName>
</protein>
<sequence length="274" mass="29373">MTPTAEAPGGGSSASKLELRCVAPALPNATADTLCHLLRAAGGAGVRWYERGYTYARGTAAAAAAQPVILRTRVRLTREDVPVHENATEWTVLHGLEVNPQLKAFPKTWPCAVYNDARTWVDATEPVIPADTRANTVSHLPNNAAQALVALGLHPAASFMRRGTVYHIDADAIAAPLLDAAATGAAAAAAAKAPLPPVEVCVWDSPTNAPDATTCVDMVLRCGDDSYRRAGEALEKMAERLERALRLPAPTAKVKREWLRPPDQSQMRKYTLKR</sequence>